<organism evidence="1 2">
    <name type="scientific">Capsulimonas corticalis</name>
    <dbReference type="NCBI Taxonomy" id="2219043"/>
    <lineage>
        <taxon>Bacteria</taxon>
        <taxon>Bacillati</taxon>
        <taxon>Armatimonadota</taxon>
        <taxon>Armatimonadia</taxon>
        <taxon>Capsulimonadales</taxon>
        <taxon>Capsulimonadaceae</taxon>
        <taxon>Capsulimonas</taxon>
    </lineage>
</organism>
<dbReference type="AlphaFoldDB" id="A0A402CUE6"/>
<proteinExistence type="predicted"/>
<dbReference type="Proteomes" id="UP000287394">
    <property type="component" value="Chromosome"/>
</dbReference>
<dbReference type="RefSeq" id="WP_119321004.1">
    <property type="nucleotide sequence ID" value="NZ_AP025739.1"/>
</dbReference>
<name>A0A402CUE6_9BACT</name>
<gene>
    <name evidence="1" type="ORF">CCAX7_10010</name>
</gene>
<sequence length="101" mass="10774">MATTSKNLNTGSWRTLSAFAPLFADASDFAVVLWLGGSSSQGMGCEGMAGDSNLGGVLLDFQIPGSPEDRPEVKVSHRNNYQTEYGPPIVSTRDALKRIPN</sequence>
<reference evidence="1 2" key="1">
    <citation type="journal article" date="2019" name="Int. J. Syst. Evol. Microbiol.">
        <title>Capsulimonas corticalis gen. nov., sp. nov., an aerobic capsulated bacterium, of a novel bacterial order, Capsulimonadales ord. nov., of the class Armatimonadia of the phylum Armatimonadetes.</title>
        <authorList>
            <person name="Li J."/>
            <person name="Kudo C."/>
            <person name="Tonouchi A."/>
        </authorList>
    </citation>
    <scope>NUCLEOTIDE SEQUENCE [LARGE SCALE GENOMIC DNA]</scope>
    <source>
        <strain evidence="1 2">AX-7</strain>
    </source>
</reference>
<dbReference type="KEGG" id="ccot:CCAX7_10010"/>
<dbReference type="EMBL" id="AP025739">
    <property type="protein sequence ID" value="BDI28950.1"/>
    <property type="molecule type" value="Genomic_DNA"/>
</dbReference>
<keyword evidence="2" id="KW-1185">Reference proteome</keyword>
<protein>
    <submittedName>
        <fullName evidence="1">Uncharacterized protein</fullName>
    </submittedName>
</protein>
<evidence type="ECO:0000313" key="2">
    <source>
        <dbReference type="Proteomes" id="UP000287394"/>
    </source>
</evidence>
<accession>A0A402CUE6</accession>
<evidence type="ECO:0000313" key="1">
    <source>
        <dbReference type="EMBL" id="BDI28950.1"/>
    </source>
</evidence>